<gene>
    <name evidence="2" type="ORF">ORQ98_12125</name>
</gene>
<dbReference type="RefSeq" id="WP_274689068.1">
    <property type="nucleotide sequence ID" value="NZ_JAPMOU010000013.1"/>
</dbReference>
<evidence type="ECO:0000259" key="1">
    <source>
        <dbReference type="Pfam" id="PF07238"/>
    </source>
</evidence>
<proteinExistence type="predicted"/>
<evidence type="ECO:0000313" key="2">
    <source>
        <dbReference type="EMBL" id="MDE1462714.1"/>
    </source>
</evidence>
<keyword evidence="3" id="KW-1185">Reference proteome</keyword>
<dbReference type="InterPro" id="IPR009875">
    <property type="entry name" value="PilZ_domain"/>
</dbReference>
<name>A0ABT5U8L1_9GAMM</name>
<dbReference type="Pfam" id="PF07238">
    <property type="entry name" value="PilZ"/>
    <property type="match status" value="1"/>
</dbReference>
<feature type="domain" description="PilZ" evidence="1">
    <location>
        <begin position="3"/>
        <end position="107"/>
    </location>
</feature>
<dbReference type="Proteomes" id="UP001528823">
    <property type="component" value="Unassembled WGS sequence"/>
</dbReference>
<dbReference type="EMBL" id="JAPMOU010000013">
    <property type="protein sequence ID" value="MDE1462714.1"/>
    <property type="molecule type" value="Genomic_DNA"/>
</dbReference>
<organism evidence="2 3">
    <name type="scientific">Spartinivicinus poritis</name>
    <dbReference type="NCBI Taxonomy" id="2994640"/>
    <lineage>
        <taxon>Bacteria</taxon>
        <taxon>Pseudomonadati</taxon>
        <taxon>Pseudomonadota</taxon>
        <taxon>Gammaproteobacteria</taxon>
        <taxon>Oceanospirillales</taxon>
        <taxon>Zooshikellaceae</taxon>
        <taxon>Spartinivicinus</taxon>
    </lineage>
</organism>
<protein>
    <submittedName>
        <fullName evidence="2">PilZ domain-containing protein</fullName>
    </submittedName>
</protein>
<evidence type="ECO:0000313" key="3">
    <source>
        <dbReference type="Proteomes" id="UP001528823"/>
    </source>
</evidence>
<comment type="caution">
    <text evidence="2">The sequence shown here is derived from an EMBL/GenBank/DDBJ whole genome shotgun (WGS) entry which is preliminary data.</text>
</comment>
<sequence length="114" mass="12660">MEKRQLLRTQAVQPVNVYDTLSGDCLGALVNISTEGFMLITTKPLSVSRLYQCQIKISFTAGGKDTIDLAAELLWLKASNTPEHSWAGFQVIDISEHGLRQVQQLVELLEQKTA</sequence>
<accession>A0ABT5U8L1</accession>
<dbReference type="SUPFAM" id="SSF141371">
    <property type="entry name" value="PilZ domain-like"/>
    <property type="match status" value="1"/>
</dbReference>
<reference evidence="2 3" key="1">
    <citation type="submission" date="2022-11" db="EMBL/GenBank/DDBJ databases">
        <title>Spartinivicinus poritis sp. nov., isolated from scleractinian coral Porites lutea.</title>
        <authorList>
            <person name="Zhang G."/>
            <person name="Cai L."/>
            <person name="Wei Q."/>
        </authorList>
    </citation>
    <scope>NUCLEOTIDE SEQUENCE [LARGE SCALE GENOMIC DNA]</scope>
    <source>
        <strain evidence="2 3">A2-2</strain>
    </source>
</reference>
<dbReference type="Gene3D" id="2.40.10.220">
    <property type="entry name" value="predicted glycosyltransferase like domains"/>
    <property type="match status" value="1"/>
</dbReference>